<dbReference type="InterPro" id="IPR036890">
    <property type="entry name" value="HATPase_C_sf"/>
</dbReference>
<evidence type="ECO:0000256" key="1">
    <source>
        <dbReference type="SAM" id="Phobius"/>
    </source>
</evidence>
<evidence type="ECO:0000313" key="3">
    <source>
        <dbReference type="EMBL" id="MBL0740603.1"/>
    </source>
</evidence>
<feature type="domain" description="Signal transduction histidine kinase internal region" evidence="2">
    <location>
        <begin position="161"/>
        <end position="237"/>
    </location>
</feature>
<sequence>MDISFVYSNQLKFWIARHGAFWGVMFAYQWLVDFLVPAFFEGPSYAAAHKSLLYSLVYLPGQFLLVYGLLYIVIPYFILKSSYVYGALLLALFCLLAGFANETFYRLAVSYSILPLSDTHSLGMHRILGVAGFAGCIKFMKYWYEKKYLNSVLEKEKLVIELQSLKAQVHPHFLFNTLNNIYSVTEKTSPVASEMLLRLSALLRYILYECNKPEILLQQEFETIKAYIALEGVRLNTNVDIQMNFAQATGNYLVSPLLLLPLIENCFKHGVSKMIDQPWINIQAELKGDVLLVKLMNSKPDHATNDSVPHGIGLTNVKKRLQLLYPEKHELKIHSEPDVFVVALKVELHRVSS</sequence>
<feature type="transmembrane region" description="Helical" evidence="1">
    <location>
        <begin position="52"/>
        <end position="78"/>
    </location>
</feature>
<evidence type="ECO:0000259" key="2">
    <source>
        <dbReference type="Pfam" id="PF06580"/>
    </source>
</evidence>
<keyword evidence="3" id="KW-0808">Transferase</keyword>
<comment type="caution">
    <text evidence="3">The sequence shown here is derived from an EMBL/GenBank/DDBJ whole genome shotgun (WGS) entry which is preliminary data.</text>
</comment>
<feature type="transmembrane region" description="Helical" evidence="1">
    <location>
        <begin position="84"/>
        <end position="105"/>
    </location>
</feature>
<dbReference type="PANTHER" id="PTHR34220:SF7">
    <property type="entry name" value="SENSOR HISTIDINE KINASE YPDA"/>
    <property type="match status" value="1"/>
</dbReference>
<keyword evidence="1" id="KW-0472">Membrane</keyword>
<evidence type="ECO:0000313" key="4">
    <source>
        <dbReference type="Proteomes" id="UP000613030"/>
    </source>
</evidence>
<organism evidence="3 4">
    <name type="scientific">Chryseolinea lacunae</name>
    <dbReference type="NCBI Taxonomy" id="2801331"/>
    <lineage>
        <taxon>Bacteria</taxon>
        <taxon>Pseudomonadati</taxon>
        <taxon>Bacteroidota</taxon>
        <taxon>Cytophagia</taxon>
        <taxon>Cytophagales</taxon>
        <taxon>Fulvivirgaceae</taxon>
        <taxon>Chryseolinea</taxon>
    </lineage>
</organism>
<keyword evidence="1" id="KW-1133">Transmembrane helix</keyword>
<keyword evidence="4" id="KW-1185">Reference proteome</keyword>
<dbReference type="PANTHER" id="PTHR34220">
    <property type="entry name" value="SENSOR HISTIDINE KINASE YPDA"/>
    <property type="match status" value="1"/>
</dbReference>
<dbReference type="Gene3D" id="3.30.565.10">
    <property type="entry name" value="Histidine kinase-like ATPase, C-terminal domain"/>
    <property type="match status" value="1"/>
</dbReference>
<name>A0ABS1KMP5_9BACT</name>
<dbReference type="InterPro" id="IPR050640">
    <property type="entry name" value="Bact_2-comp_sensor_kinase"/>
</dbReference>
<feature type="transmembrane region" description="Helical" evidence="1">
    <location>
        <begin position="20"/>
        <end position="40"/>
    </location>
</feature>
<protein>
    <submittedName>
        <fullName evidence="3">Histidine kinase</fullName>
    </submittedName>
</protein>
<dbReference type="Proteomes" id="UP000613030">
    <property type="component" value="Unassembled WGS sequence"/>
</dbReference>
<proteinExistence type="predicted"/>
<dbReference type="RefSeq" id="WP_202007929.1">
    <property type="nucleotide sequence ID" value="NZ_JAERRB010000001.1"/>
</dbReference>
<keyword evidence="3" id="KW-0418">Kinase</keyword>
<dbReference type="EMBL" id="JAERRB010000001">
    <property type="protein sequence ID" value="MBL0740603.1"/>
    <property type="molecule type" value="Genomic_DNA"/>
</dbReference>
<gene>
    <name evidence="3" type="ORF">JI741_05205</name>
</gene>
<dbReference type="Pfam" id="PF06580">
    <property type="entry name" value="His_kinase"/>
    <property type="match status" value="1"/>
</dbReference>
<keyword evidence="1" id="KW-0812">Transmembrane</keyword>
<dbReference type="InterPro" id="IPR010559">
    <property type="entry name" value="Sig_transdc_His_kin_internal"/>
</dbReference>
<dbReference type="GO" id="GO:0016301">
    <property type="term" value="F:kinase activity"/>
    <property type="evidence" value="ECO:0007669"/>
    <property type="project" value="UniProtKB-KW"/>
</dbReference>
<dbReference type="SUPFAM" id="SSF55874">
    <property type="entry name" value="ATPase domain of HSP90 chaperone/DNA topoisomerase II/histidine kinase"/>
    <property type="match status" value="1"/>
</dbReference>
<reference evidence="3 4" key="1">
    <citation type="submission" date="2021-01" db="EMBL/GenBank/DDBJ databases">
        <title>Chryseolinea sp. Jin1 Genome sequencing and assembly.</title>
        <authorList>
            <person name="Kim I."/>
        </authorList>
    </citation>
    <scope>NUCLEOTIDE SEQUENCE [LARGE SCALE GENOMIC DNA]</scope>
    <source>
        <strain evidence="3 4">Jin1</strain>
    </source>
</reference>
<accession>A0ABS1KMP5</accession>